<dbReference type="InterPro" id="IPR055378">
    <property type="entry name" value="GH3_C"/>
</dbReference>
<reference evidence="3 4" key="1">
    <citation type="submission" date="2016-10" db="EMBL/GenBank/DDBJ databases">
        <authorList>
            <person name="de Groot N.N."/>
        </authorList>
    </citation>
    <scope>NUCLEOTIDE SEQUENCE [LARGE SCALE GENOMIC DNA]</scope>
    <source>
        <strain evidence="3 4">DSM 25186</strain>
    </source>
</reference>
<gene>
    <name evidence="3" type="ORF">SAMN05421823_108165</name>
</gene>
<dbReference type="PANTHER" id="PTHR31901">
    <property type="entry name" value="GH3 DOMAIN-CONTAINING PROTEIN"/>
    <property type="match status" value="1"/>
</dbReference>
<feature type="domain" description="GH3 middle" evidence="1">
    <location>
        <begin position="315"/>
        <end position="377"/>
    </location>
</feature>
<sequence length="528" mass="60340">MFPSRGNIHIALRLMAILGSVIKGVIQLRDTLTGEEAPFAERQRKSLTNLLEKAKDTAFGKHYDFASILKSDNLTQAFAERVPLHDYDKLHDAWWHRSLEGETDVCWPGKIEYFALTSGTSGSVSKHIPVTQDMIDAIRNTGIRQVWTLAHYDLPADFFEKGILMLGSSIDLEEKDGYAQGEISGISARNIPAWFDGFYKPGKEIAKIDDWEERLQKIAEEAPNWDIGALSGIPAWIQLMLERVIEHHNLNNIHDIWPHLSVYTTGGIAFEPYRKTFEKLLARPLIYLDTYLASEGFMAFQSRPNDRMAMELIPDEGIFFEFIPFGSDTFDDAGLPREGVKPVPIEEVDTETDYALVISTCAGTWRYLIGDTIKFTDPERAEIIISGRTKHYMDVAGSHLSVDNMNDAMRHLEEKHNLTIPEFAISAEPFEEHFAHRWFVGTEQDVDKETLRESLDAFLSEKNKNYRMAREKALKQVYVEVVKPEVFYEWLEKNKKKGGQIKMPRVLKGDQLDDWREFAGFTAPATQQ</sequence>
<name>A0A1G9N300_9BACT</name>
<keyword evidence="4" id="KW-1185">Reference proteome</keyword>
<dbReference type="InterPro" id="IPR004993">
    <property type="entry name" value="GH3"/>
</dbReference>
<dbReference type="PANTHER" id="PTHR31901:SF9">
    <property type="entry name" value="GH3 DOMAIN-CONTAINING PROTEIN"/>
    <property type="match status" value="1"/>
</dbReference>
<evidence type="ECO:0000259" key="1">
    <source>
        <dbReference type="Pfam" id="PF23571"/>
    </source>
</evidence>
<dbReference type="Proteomes" id="UP000198510">
    <property type="component" value="Unassembled WGS sequence"/>
</dbReference>
<dbReference type="AlphaFoldDB" id="A0A1G9N300"/>
<protein>
    <submittedName>
        <fullName evidence="3">GH3 auxin-responsive promoter</fullName>
    </submittedName>
</protein>
<evidence type="ECO:0000313" key="4">
    <source>
        <dbReference type="Proteomes" id="UP000198510"/>
    </source>
</evidence>
<dbReference type="Pfam" id="PF03321">
    <property type="entry name" value="GH3"/>
    <property type="match status" value="1"/>
</dbReference>
<evidence type="ECO:0000259" key="2">
    <source>
        <dbReference type="Pfam" id="PF23572"/>
    </source>
</evidence>
<dbReference type="Pfam" id="PF23572">
    <property type="entry name" value="GH3_C"/>
    <property type="match status" value="1"/>
</dbReference>
<dbReference type="EMBL" id="FNFO01000008">
    <property type="protein sequence ID" value="SDL80902.1"/>
    <property type="molecule type" value="Genomic_DNA"/>
</dbReference>
<evidence type="ECO:0000313" key="3">
    <source>
        <dbReference type="EMBL" id="SDL80902.1"/>
    </source>
</evidence>
<accession>A0A1G9N300</accession>
<dbReference type="GO" id="GO:0005737">
    <property type="term" value="C:cytoplasm"/>
    <property type="evidence" value="ECO:0007669"/>
    <property type="project" value="TreeGrafter"/>
</dbReference>
<dbReference type="GO" id="GO:0016881">
    <property type="term" value="F:acid-amino acid ligase activity"/>
    <property type="evidence" value="ECO:0007669"/>
    <property type="project" value="TreeGrafter"/>
</dbReference>
<dbReference type="Pfam" id="PF23571">
    <property type="entry name" value="GH3_M"/>
    <property type="match status" value="1"/>
</dbReference>
<proteinExistence type="predicted"/>
<dbReference type="InterPro" id="IPR055377">
    <property type="entry name" value="GH3_M"/>
</dbReference>
<organism evidence="3 4">
    <name type="scientific">Catalinimonas alkaloidigena</name>
    <dbReference type="NCBI Taxonomy" id="1075417"/>
    <lineage>
        <taxon>Bacteria</taxon>
        <taxon>Pseudomonadati</taxon>
        <taxon>Bacteroidota</taxon>
        <taxon>Cytophagia</taxon>
        <taxon>Cytophagales</taxon>
        <taxon>Catalimonadaceae</taxon>
        <taxon>Catalinimonas</taxon>
    </lineage>
</organism>
<feature type="domain" description="GH3 C-terminal" evidence="2">
    <location>
        <begin position="405"/>
        <end position="508"/>
    </location>
</feature>
<dbReference type="STRING" id="1075417.SAMN05421823_108165"/>